<organism evidence="1">
    <name type="scientific">Spodoptera frugiperda</name>
    <name type="common">Fall armyworm</name>
    <dbReference type="NCBI Taxonomy" id="7108"/>
    <lineage>
        <taxon>Eukaryota</taxon>
        <taxon>Metazoa</taxon>
        <taxon>Ecdysozoa</taxon>
        <taxon>Arthropoda</taxon>
        <taxon>Hexapoda</taxon>
        <taxon>Insecta</taxon>
        <taxon>Pterygota</taxon>
        <taxon>Neoptera</taxon>
        <taxon>Endopterygota</taxon>
        <taxon>Lepidoptera</taxon>
        <taxon>Glossata</taxon>
        <taxon>Ditrysia</taxon>
        <taxon>Noctuoidea</taxon>
        <taxon>Noctuidae</taxon>
        <taxon>Amphipyrinae</taxon>
        <taxon>Spodoptera</taxon>
    </lineage>
</organism>
<name>A0A2H1WRF8_SPOFR</name>
<sequence length="90" mass="10280">MALSHFKVVKISLSHKFLTVPTETRNTKQRINFESNCQHLHARCTVHSGLLTQSMADIITVVIRRCFGILEAQNFRKPEVPVLYSAITEK</sequence>
<gene>
    <name evidence="1" type="ORF">SFRICE_016037</name>
</gene>
<evidence type="ECO:0000313" key="1">
    <source>
        <dbReference type="EMBL" id="SOQ55014.1"/>
    </source>
</evidence>
<dbReference type="AlphaFoldDB" id="A0A2H1WRF8"/>
<proteinExistence type="predicted"/>
<protein>
    <submittedName>
        <fullName evidence="1">SFRICE_016037</fullName>
    </submittedName>
</protein>
<reference evidence="1" key="1">
    <citation type="submission" date="2016-07" db="EMBL/GenBank/DDBJ databases">
        <authorList>
            <person name="Bretaudeau A."/>
        </authorList>
    </citation>
    <scope>NUCLEOTIDE SEQUENCE</scope>
    <source>
        <strain evidence="1">Rice</strain>
        <tissue evidence="1">Whole body</tissue>
    </source>
</reference>
<accession>A0A2H1WRF8</accession>
<dbReference type="EMBL" id="ODYU01010123">
    <property type="protein sequence ID" value="SOQ55014.1"/>
    <property type="molecule type" value="Genomic_DNA"/>
</dbReference>